<evidence type="ECO:0000256" key="4">
    <source>
        <dbReference type="ARBA" id="ARBA00022692"/>
    </source>
</evidence>
<accession>A0A7W9CV65</accession>
<dbReference type="PANTHER" id="PTHR30193">
    <property type="entry name" value="ABC TRANSPORTER PERMEASE PROTEIN"/>
    <property type="match status" value="1"/>
</dbReference>
<dbReference type="EMBL" id="JACHOO010000002">
    <property type="protein sequence ID" value="MBB5752259.1"/>
    <property type="molecule type" value="Genomic_DNA"/>
</dbReference>
<evidence type="ECO:0000313" key="10">
    <source>
        <dbReference type="Proteomes" id="UP000523821"/>
    </source>
</evidence>
<evidence type="ECO:0000256" key="5">
    <source>
        <dbReference type="ARBA" id="ARBA00022989"/>
    </source>
</evidence>
<name>A0A7W9CV65_9HYPH</name>
<keyword evidence="4 7" id="KW-0812">Transmembrane</keyword>
<dbReference type="GO" id="GO:0055085">
    <property type="term" value="P:transmembrane transport"/>
    <property type="evidence" value="ECO:0007669"/>
    <property type="project" value="InterPro"/>
</dbReference>
<dbReference type="AlphaFoldDB" id="A0A7W9CV65"/>
<dbReference type="PANTHER" id="PTHR30193:SF37">
    <property type="entry name" value="INNER MEMBRANE ABC TRANSPORTER PERMEASE PROTEIN YCJO"/>
    <property type="match status" value="1"/>
</dbReference>
<gene>
    <name evidence="9" type="ORF">GGQ63_001311</name>
</gene>
<organism evidence="9 10">
    <name type="scientific">Prosthecomicrobium pneumaticum</name>
    <dbReference type="NCBI Taxonomy" id="81895"/>
    <lineage>
        <taxon>Bacteria</taxon>
        <taxon>Pseudomonadati</taxon>
        <taxon>Pseudomonadota</taxon>
        <taxon>Alphaproteobacteria</taxon>
        <taxon>Hyphomicrobiales</taxon>
        <taxon>Kaistiaceae</taxon>
        <taxon>Prosthecomicrobium</taxon>
    </lineage>
</organism>
<evidence type="ECO:0000256" key="1">
    <source>
        <dbReference type="ARBA" id="ARBA00004651"/>
    </source>
</evidence>
<comment type="subcellular location">
    <subcellularLocation>
        <location evidence="1 7">Cell membrane</location>
        <topology evidence="1 7">Multi-pass membrane protein</topology>
    </subcellularLocation>
</comment>
<dbReference type="CDD" id="cd06261">
    <property type="entry name" value="TM_PBP2"/>
    <property type="match status" value="1"/>
</dbReference>
<dbReference type="Proteomes" id="UP000523821">
    <property type="component" value="Unassembled WGS sequence"/>
</dbReference>
<feature type="domain" description="ABC transmembrane type-1" evidence="8">
    <location>
        <begin position="200"/>
        <end position="419"/>
    </location>
</feature>
<keyword evidence="5 7" id="KW-1133">Transmembrane helix</keyword>
<proteinExistence type="inferred from homology"/>
<dbReference type="SUPFAM" id="SSF161098">
    <property type="entry name" value="MetI-like"/>
    <property type="match status" value="1"/>
</dbReference>
<dbReference type="RefSeq" id="WP_183853747.1">
    <property type="nucleotide sequence ID" value="NZ_JACHOO010000002.1"/>
</dbReference>
<evidence type="ECO:0000259" key="8">
    <source>
        <dbReference type="PROSITE" id="PS50928"/>
    </source>
</evidence>
<feature type="transmembrane region" description="Helical" evidence="7">
    <location>
        <begin position="250"/>
        <end position="277"/>
    </location>
</feature>
<sequence length="436" mass="46509">MSSSARLGLLMLAPAAIVVALLFVAPAILTGVFSFTSMTTATGITGGAWQLTSEAMGRLRSAGLAAATVDALAAEHYRIDETTLATAADAGVAAATIEELRTRHGGETFDNRRDFERFLKGLAAKPANVAALKAAVPPFRVSIVNVRYETAAAFDAAVAGSGVALDAAARDLVGREAYTGWRWTTANYGRLAASPETLARLGRTLLYVASTILFFNVGFALVLAIATYYLPKGPGAAVRAFWLIPRVMPVVLYVMLWKWLAWDGGFLSTVLAPLGVAPRNWLLDSPVNAWIFIVLINGFIGASMGMIIFSSAIRAIPQPLFYASAVDGASTLQQVRHVILPQLRWPILFVTSYQTLSLLASFQEILLATDGGPGSSTEVWALAAYNTALNSYTGNLQYGMGATLAVVLVVVGILVSLAYLRLFNFAALVERPRIEQ</sequence>
<evidence type="ECO:0000256" key="3">
    <source>
        <dbReference type="ARBA" id="ARBA00022475"/>
    </source>
</evidence>
<feature type="transmembrane region" description="Helical" evidence="7">
    <location>
        <begin position="398"/>
        <end position="423"/>
    </location>
</feature>
<dbReference type="InterPro" id="IPR000515">
    <property type="entry name" value="MetI-like"/>
</dbReference>
<dbReference type="InterPro" id="IPR035906">
    <property type="entry name" value="MetI-like_sf"/>
</dbReference>
<keyword evidence="6 7" id="KW-0472">Membrane</keyword>
<dbReference type="Gene3D" id="1.10.3720.10">
    <property type="entry name" value="MetI-like"/>
    <property type="match status" value="1"/>
</dbReference>
<keyword evidence="10" id="KW-1185">Reference proteome</keyword>
<keyword evidence="2 7" id="KW-0813">Transport</keyword>
<dbReference type="PROSITE" id="PS50928">
    <property type="entry name" value="ABC_TM1"/>
    <property type="match status" value="1"/>
</dbReference>
<dbReference type="InterPro" id="IPR051393">
    <property type="entry name" value="ABC_transporter_permease"/>
</dbReference>
<comment type="caution">
    <text evidence="9">The sequence shown here is derived from an EMBL/GenBank/DDBJ whole genome shotgun (WGS) entry which is preliminary data.</text>
</comment>
<dbReference type="GO" id="GO:0005886">
    <property type="term" value="C:plasma membrane"/>
    <property type="evidence" value="ECO:0007669"/>
    <property type="project" value="UniProtKB-SubCell"/>
</dbReference>
<evidence type="ECO:0000313" key="9">
    <source>
        <dbReference type="EMBL" id="MBB5752259.1"/>
    </source>
</evidence>
<comment type="similarity">
    <text evidence="7">Belongs to the binding-protein-dependent transport system permease family.</text>
</comment>
<keyword evidence="3" id="KW-1003">Cell membrane</keyword>
<dbReference type="Pfam" id="PF00528">
    <property type="entry name" value="BPD_transp_1"/>
    <property type="match status" value="1"/>
</dbReference>
<evidence type="ECO:0000256" key="7">
    <source>
        <dbReference type="RuleBase" id="RU363032"/>
    </source>
</evidence>
<evidence type="ECO:0000256" key="6">
    <source>
        <dbReference type="ARBA" id="ARBA00023136"/>
    </source>
</evidence>
<evidence type="ECO:0000256" key="2">
    <source>
        <dbReference type="ARBA" id="ARBA00022448"/>
    </source>
</evidence>
<feature type="transmembrane region" description="Helical" evidence="7">
    <location>
        <begin position="205"/>
        <end position="230"/>
    </location>
</feature>
<protein>
    <submittedName>
        <fullName evidence="9">Inositol-phosphate transport system permease protein</fullName>
    </submittedName>
</protein>
<reference evidence="9 10" key="1">
    <citation type="submission" date="2020-08" db="EMBL/GenBank/DDBJ databases">
        <title>Genomic Encyclopedia of Type Strains, Phase IV (KMG-IV): sequencing the most valuable type-strain genomes for metagenomic binning, comparative biology and taxonomic classification.</title>
        <authorList>
            <person name="Goeker M."/>
        </authorList>
    </citation>
    <scope>NUCLEOTIDE SEQUENCE [LARGE SCALE GENOMIC DNA]</scope>
    <source>
        <strain evidence="9 10">DSM 16268</strain>
    </source>
</reference>
<feature type="transmembrane region" description="Helical" evidence="7">
    <location>
        <begin position="7"/>
        <end position="25"/>
    </location>
</feature>
<feature type="transmembrane region" description="Helical" evidence="7">
    <location>
        <begin position="289"/>
        <end position="313"/>
    </location>
</feature>